<keyword evidence="10 11" id="KW-0472">Membrane</keyword>
<evidence type="ECO:0000256" key="7">
    <source>
        <dbReference type="ARBA" id="ARBA00022777"/>
    </source>
</evidence>
<evidence type="ECO:0000256" key="2">
    <source>
        <dbReference type="ARBA" id="ARBA00004141"/>
    </source>
</evidence>
<feature type="transmembrane region" description="Helical" evidence="11">
    <location>
        <begin position="20"/>
        <end position="41"/>
    </location>
</feature>
<dbReference type="PANTHER" id="PTHR45528:SF8">
    <property type="entry name" value="HISTIDINE KINASE"/>
    <property type="match status" value="1"/>
</dbReference>
<proteinExistence type="predicted"/>
<evidence type="ECO:0000256" key="10">
    <source>
        <dbReference type="ARBA" id="ARBA00023136"/>
    </source>
</evidence>
<dbReference type="GO" id="GO:0005886">
    <property type="term" value="C:plasma membrane"/>
    <property type="evidence" value="ECO:0007669"/>
    <property type="project" value="TreeGrafter"/>
</dbReference>
<dbReference type="Gene3D" id="3.30.565.10">
    <property type="entry name" value="Histidine kinase-like ATPase, C-terminal domain"/>
    <property type="match status" value="1"/>
</dbReference>
<accession>A0A318ETW5</accession>
<dbReference type="InterPro" id="IPR050398">
    <property type="entry name" value="HssS/ArlS-like"/>
</dbReference>
<feature type="transmembrane region" description="Helical" evidence="11">
    <location>
        <begin position="150"/>
        <end position="168"/>
    </location>
</feature>
<sequence length="457" mass="51936">MEIRKKTTISIYRLFLEHLIGLSASIIVLIMVFIIVVSISFQSGFVLQANYTDVKLNQLEETLIENFDKNVLPPYCSYIVIDVNGNIINSDMTENDIKKTKSYLLNGNKSYYDFYKEISQHNGNIIIIKYDMLAHFRNPILHKMIPYPELFILLVLFGFIILFAVITASKFSKKLKQNLNSIITATEKIGNQDLNFDITPTKILEFNSVLDTIDKLKVALSISLKEQWDKEQQKKSQLSALAHDIKTPLTVIKGNAELLAESGSSKEDKELISFIQSSSDTIEKYLELLMSVVNNNSIHIDKNVVSLRNFLYDVSTEAVALCKTKNIEFKLNNNVKCDRMYADSDLLKRALINIVDNAVRYSDTNCQIYFTVSDNESYITFDITDFGKGFSAESLKKSTQEFFTEDSSRTNQHYGLGLSFVKAIADIHHGTLEIKNQINTNGASVSVKIVRKQTDMH</sequence>
<dbReference type="Gene3D" id="1.10.287.130">
    <property type="match status" value="1"/>
</dbReference>
<dbReference type="Pfam" id="PF02518">
    <property type="entry name" value="HATPase_c"/>
    <property type="match status" value="1"/>
</dbReference>
<dbReference type="InterPro" id="IPR003594">
    <property type="entry name" value="HATPase_dom"/>
</dbReference>
<evidence type="ECO:0000313" key="13">
    <source>
        <dbReference type="EMBL" id="PXV87807.1"/>
    </source>
</evidence>
<protein>
    <recommendedName>
        <fullName evidence="3">histidine kinase</fullName>
        <ecNumber evidence="3">2.7.13.3</ecNumber>
    </recommendedName>
</protein>
<organism evidence="13 14">
    <name type="scientific">Lachnotalea glycerini</name>
    <dbReference type="NCBI Taxonomy" id="1763509"/>
    <lineage>
        <taxon>Bacteria</taxon>
        <taxon>Bacillati</taxon>
        <taxon>Bacillota</taxon>
        <taxon>Clostridia</taxon>
        <taxon>Lachnospirales</taxon>
        <taxon>Lachnospiraceae</taxon>
        <taxon>Lachnotalea</taxon>
    </lineage>
</organism>
<dbReference type="EC" id="2.7.13.3" evidence="3"/>
<evidence type="ECO:0000256" key="11">
    <source>
        <dbReference type="SAM" id="Phobius"/>
    </source>
</evidence>
<dbReference type="AlphaFoldDB" id="A0A318ETW5"/>
<evidence type="ECO:0000256" key="1">
    <source>
        <dbReference type="ARBA" id="ARBA00000085"/>
    </source>
</evidence>
<comment type="subcellular location">
    <subcellularLocation>
        <location evidence="2">Membrane</location>
        <topology evidence="2">Multi-pass membrane protein</topology>
    </subcellularLocation>
</comment>
<evidence type="ECO:0000256" key="9">
    <source>
        <dbReference type="ARBA" id="ARBA00023012"/>
    </source>
</evidence>
<feature type="domain" description="Histidine kinase" evidence="12">
    <location>
        <begin position="240"/>
        <end position="453"/>
    </location>
</feature>
<dbReference type="InterPro" id="IPR003661">
    <property type="entry name" value="HisK_dim/P_dom"/>
</dbReference>
<dbReference type="CDD" id="cd00082">
    <property type="entry name" value="HisKA"/>
    <property type="match status" value="1"/>
</dbReference>
<dbReference type="PROSITE" id="PS50109">
    <property type="entry name" value="HIS_KIN"/>
    <property type="match status" value="1"/>
</dbReference>
<comment type="catalytic activity">
    <reaction evidence="1">
        <text>ATP + protein L-histidine = ADP + protein N-phospho-L-histidine.</text>
        <dbReference type="EC" id="2.7.13.3"/>
    </reaction>
</comment>
<evidence type="ECO:0000259" key="12">
    <source>
        <dbReference type="PROSITE" id="PS50109"/>
    </source>
</evidence>
<dbReference type="SMART" id="SM00388">
    <property type="entry name" value="HisKA"/>
    <property type="match status" value="1"/>
</dbReference>
<keyword evidence="7 13" id="KW-0418">Kinase</keyword>
<evidence type="ECO:0000313" key="14">
    <source>
        <dbReference type="Proteomes" id="UP000247523"/>
    </source>
</evidence>
<keyword evidence="5" id="KW-0808">Transferase</keyword>
<dbReference type="InterPro" id="IPR036890">
    <property type="entry name" value="HATPase_C_sf"/>
</dbReference>
<keyword evidence="9" id="KW-0902">Two-component regulatory system</keyword>
<evidence type="ECO:0000256" key="3">
    <source>
        <dbReference type="ARBA" id="ARBA00012438"/>
    </source>
</evidence>
<evidence type="ECO:0000256" key="4">
    <source>
        <dbReference type="ARBA" id="ARBA00022553"/>
    </source>
</evidence>
<name>A0A318ETW5_9FIRM</name>
<dbReference type="SUPFAM" id="SSF55874">
    <property type="entry name" value="ATPase domain of HSP90 chaperone/DNA topoisomerase II/histidine kinase"/>
    <property type="match status" value="1"/>
</dbReference>
<dbReference type="GO" id="GO:0000155">
    <property type="term" value="F:phosphorelay sensor kinase activity"/>
    <property type="evidence" value="ECO:0007669"/>
    <property type="project" value="InterPro"/>
</dbReference>
<keyword evidence="4" id="KW-0597">Phosphoprotein</keyword>
<dbReference type="SMART" id="SM00387">
    <property type="entry name" value="HATPase_c"/>
    <property type="match status" value="1"/>
</dbReference>
<reference evidence="13 14" key="1">
    <citation type="submission" date="2018-05" db="EMBL/GenBank/DDBJ databases">
        <title>Genomic Encyclopedia of Type Strains, Phase IV (KMG-IV): sequencing the most valuable type-strain genomes for metagenomic binning, comparative biology and taxonomic classification.</title>
        <authorList>
            <person name="Goeker M."/>
        </authorList>
    </citation>
    <scope>NUCLEOTIDE SEQUENCE [LARGE SCALE GENOMIC DNA]</scope>
    <source>
        <strain evidence="13 14">DSM 28816</strain>
    </source>
</reference>
<dbReference type="InterPro" id="IPR005467">
    <property type="entry name" value="His_kinase_dom"/>
</dbReference>
<dbReference type="PANTHER" id="PTHR45528">
    <property type="entry name" value="SENSOR HISTIDINE KINASE CPXA"/>
    <property type="match status" value="1"/>
</dbReference>
<dbReference type="RefSeq" id="WP_110291526.1">
    <property type="nucleotide sequence ID" value="NZ_QICS01000009.1"/>
</dbReference>
<dbReference type="InterPro" id="IPR036097">
    <property type="entry name" value="HisK_dim/P_sf"/>
</dbReference>
<dbReference type="Pfam" id="PF00512">
    <property type="entry name" value="HisKA"/>
    <property type="match status" value="1"/>
</dbReference>
<gene>
    <name evidence="13" type="ORF">C8E03_10997</name>
</gene>
<comment type="caution">
    <text evidence="13">The sequence shown here is derived from an EMBL/GenBank/DDBJ whole genome shotgun (WGS) entry which is preliminary data.</text>
</comment>
<dbReference type="EMBL" id="QICS01000009">
    <property type="protein sequence ID" value="PXV87807.1"/>
    <property type="molecule type" value="Genomic_DNA"/>
</dbReference>
<evidence type="ECO:0000256" key="8">
    <source>
        <dbReference type="ARBA" id="ARBA00022989"/>
    </source>
</evidence>
<evidence type="ECO:0000256" key="5">
    <source>
        <dbReference type="ARBA" id="ARBA00022679"/>
    </source>
</evidence>
<keyword evidence="8 11" id="KW-1133">Transmembrane helix</keyword>
<keyword evidence="6 11" id="KW-0812">Transmembrane</keyword>
<dbReference type="Proteomes" id="UP000247523">
    <property type="component" value="Unassembled WGS sequence"/>
</dbReference>
<dbReference type="SUPFAM" id="SSF47384">
    <property type="entry name" value="Homodimeric domain of signal transducing histidine kinase"/>
    <property type="match status" value="1"/>
</dbReference>
<evidence type="ECO:0000256" key="6">
    <source>
        <dbReference type="ARBA" id="ARBA00022692"/>
    </source>
</evidence>